<keyword evidence="2 5" id="KW-0227">DNA damage</keyword>
<protein>
    <recommendedName>
        <fullName evidence="5">Putative 3-methyladenine DNA glycosylase</fullName>
        <ecNumber evidence="5">3.2.2.-</ecNumber>
    </recommendedName>
</protein>
<dbReference type="InterPro" id="IPR003180">
    <property type="entry name" value="MPG"/>
</dbReference>
<dbReference type="GO" id="GO:0006284">
    <property type="term" value="P:base-excision repair"/>
    <property type="evidence" value="ECO:0007669"/>
    <property type="project" value="InterPro"/>
</dbReference>
<dbReference type="PANTHER" id="PTHR10429">
    <property type="entry name" value="DNA-3-METHYLADENINE GLYCOSYLASE"/>
    <property type="match status" value="1"/>
</dbReference>
<dbReference type="CDD" id="cd00540">
    <property type="entry name" value="AAG"/>
    <property type="match status" value="1"/>
</dbReference>
<dbReference type="EC" id="3.2.2.-" evidence="5"/>
<dbReference type="Gene3D" id="3.10.300.10">
    <property type="entry name" value="Methylpurine-DNA glycosylase (MPG)"/>
    <property type="match status" value="1"/>
</dbReference>
<evidence type="ECO:0000256" key="4">
    <source>
        <dbReference type="ARBA" id="ARBA00023204"/>
    </source>
</evidence>
<dbReference type="AlphaFoldDB" id="A0A653IBG2"/>
<dbReference type="SUPFAM" id="SSF50486">
    <property type="entry name" value="FMT C-terminal domain-like"/>
    <property type="match status" value="1"/>
</dbReference>
<dbReference type="NCBIfam" id="NF002003">
    <property type="entry name" value="PRK00802.1-3"/>
    <property type="match status" value="1"/>
</dbReference>
<name>A0A653IBG2_9BACL</name>
<accession>A0A653IBG2</accession>
<dbReference type="GO" id="GO:0003677">
    <property type="term" value="F:DNA binding"/>
    <property type="evidence" value="ECO:0007669"/>
    <property type="project" value="InterPro"/>
</dbReference>
<dbReference type="RefSeq" id="WP_159173507.1">
    <property type="nucleotide sequence ID" value="NZ_LR732312.1"/>
</dbReference>
<evidence type="ECO:0000256" key="1">
    <source>
        <dbReference type="ARBA" id="ARBA00009232"/>
    </source>
</evidence>
<dbReference type="InterPro" id="IPR036995">
    <property type="entry name" value="MPG_sf"/>
</dbReference>
<dbReference type="PANTHER" id="PTHR10429:SF0">
    <property type="entry name" value="DNA-3-METHYLADENINE GLYCOSYLASE"/>
    <property type="match status" value="1"/>
</dbReference>
<keyword evidence="6" id="KW-0326">Glycosidase</keyword>
<reference evidence="6 7" key="1">
    <citation type="submission" date="2019-10" db="EMBL/GenBank/DDBJ databases">
        <authorList>
            <person name="Karimi E."/>
        </authorList>
    </citation>
    <scope>NUCLEOTIDE SEQUENCE [LARGE SCALE GENOMIC DNA]</scope>
    <source>
        <strain evidence="6">Exiguobacterium sp. 9Y</strain>
    </source>
</reference>
<keyword evidence="3 5" id="KW-0378">Hydrolase</keyword>
<dbReference type="HAMAP" id="MF_00527">
    <property type="entry name" value="3MGH"/>
    <property type="match status" value="1"/>
</dbReference>
<organism evidence="6 7">
    <name type="scientific">Exiguobacterium oxidotolerans</name>
    <dbReference type="NCBI Taxonomy" id="223958"/>
    <lineage>
        <taxon>Bacteria</taxon>
        <taxon>Bacillati</taxon>
        <taxon>Bacillota</taxon>
        <taxon>Bacilli</taxon>
        <taxon>Bacillales</taxon>
        <taxon>Bacillales Family XII. Incertae Sedis</taxon>
        <taxon>Exiguobacterium</taxon>
    </lineage>
</organism>
<dbReference type="Pfam" id="PF02245">
    <property type="entry name" value="Pur_DNA_glyco"/>
    <property type="match status" value="1"/>
</dbReference>
<gene>
    <name evidence="6" type="ORF">EXIGUO9Y_270294</name>
</gene>
<dbReference type="FunFam" id="3.10.300.10:FF:000001">
    <property type="entry name" value="Putative 3-methyladenine DNA glycosylase"/>
    <property type="match status" value="1"/>
</dbReference>
<dbReference type="EMBL" id="CABWKQ010000020">
    <property type="protein sequence ID" value="VWX36419.1"/>
    <property type="molecule type" value="Genomic_DNA"/>
</dbReference>
<dbReference type="Proteomes" id="UP000439752">
    <property type="component" value="Unassembled WGS sequence"/>
</dbReference>
<evidence type="ECO:0000256" key="3">
    <source>
        <dbReference type="ARBA" id="ARBA00022801"/>
    </source>
</evidence>
<evidence type="ECO:0000256" key="5">
    <source>
        <dbReference type="HAMAP-Rule" id="MF_00527"/>
    </source>
</evidence>
<proteinExistence type="inferred from homology"/>
<evidence type="ECO:0000256" key="2">
    <source>
        <dbReference type="ARBA" id="ARBA00022763"/>
    </source>
</evidence>
<keyword evidence="7" id="KW-1185">Reference proteome</keyword>
<dbReference type="InterPro" id="IPR011034">
    <property type="entry name" value="Formyl_transferase-like_C_sf"/>
</dbReference>
<dbReference type="NCBIfam" id="TIGR00567">
    <property type="entry name" value="3mg"/>
    <property type="match status" value="1"/>
</dbReference>
<dbReference type="GO" id="GO:0003905">
    <property type="term" value="F:alkylbase DNA N-glycosylase activity"/>
    <property type="evidence" value="ECO:0007669"/>
    <property type="project" value="InterPro"/>
</dbReference>
<keyword evidence="4 5" id="KW-0234">DNA repair</keyword>
<evidence type="ECO:0000313" key="7">
    <source>
        <dbReference type="Proteomes" id="UP000439752"/>
    </source>
</evidence>
<evidence type="ECO:0000313" key="6">
    <source>
        <dbReference type="EMBL" id="VWX36419.1"/>
    </source>
</evidence>
<comment type="similarity">
    <text evidence="1 5">Belongs to the DNA glycosylase MPG family.</text>
</comment>
<sequence length="194" mass="21729">MERSFFERSPLEVGKELIGSVLTVDDVTMRIVEVEAYLGPYDQAAHSYSGRPTKRTAPMFGEAGHLYVYFTYGMHHCLNFVCGEVGQGYAVLLRGAEIISGHEIIAYRRFHRSYHELTNTQLKNLVNGPAKLCQAFGLTTAESGEDLYQERFRLVAGQSGQIIETTRIGIPNAGEATHYPWRFYEEGSPGVSKK</sequence>